<reference evidence="4" key="1">
    <citation type="submission" date="2017-01" db="EMBL/GenBank/DDBJ databases">
        <authorList>
            <person name="Wang Y."/>
            <person name="White M."/>
            <person name="Kvist S."/>
            <person name="Moncalvo J.-M."/>
        </authorList>
    </citation>
    <scope>NUCLEOTIDE SEQUENCE [LARGE SCALE GENOMIC DNA]</scope>
    <source>
        <strain evidence="4">COL-18-3</strain>
    </source>
</reference>
<evidence type="ECO:0000256" key="1">
    <source>
        <dbReference type="SAM" id="MobiDB-lite"/>
    </source>
</evidence>
<keyword evidence="2" id="KW-0472">Membrane</keyword>
<gene>
    <name evidence="3" type="ORF">AX774_g7410</name>
</gene>
<organism evidence="3 4">
    <name type="scientific">Zancudomyces culisetae</name>
    <name type="common">Gut fungus</name>
    <name type="synonym">Smittium culisetae</name>
    <dbReference type="NCBI Taxonomy" id="1213189"/>
    <lineage>
        <taxon>Eukaryota</taxon>
        <taxon>Fungi</taxon>
        <taxon>Fungi incertae sedis</taxon>
        <taxon>Zoopagomycota</taxon>
        <taxon>Kickxellomycotina</taxon>
        <taxon>Harpellomycetes</taxon>
        <taxon>Harpellales</taxon>
        <taxon>Legeriomycetaceae</taxon>
        <taxon>Zancudomyces</taxon>
    </lineage>
</organism>
<dbReference type="AlphaFoldDB" id="A0A1R1PE83"/>
<feature type="region of interest" description="Disordered" evidence="1">
    <location>
        <begin position="281"/>
        <end position="348"/>
    </location>
</feature>
<dbReference type="EMBL" id="LSSK01001641">
    <property type="protein sequence ID" value="OMH79182.1"/>
    <property type="molecule type" value="Genomic_DNA"/>
</dbReference>
<evidence type="ECO:0000313" key="3">
    <source>
        <dbReference type="EMBL" id="OMH79182.1"/>
    </source>
</evidence>
<keyword evidence="2" id="KW-1133">Transmembrane helix</keyword>
<evidence type="ECO:0000256" key="2">
    <source>
        <dbReference type="SAM" id="Phobius"/>
    </source>
</evidence>
<sequence>MGPTADTLPIDTKSPVDDFLSNSGREDEVLLINTRRGRRQKKCRARRICYFVVGMIVGIILYMVVKHVLHCGHSKHNNVMNRLMRGIVGDSQPGKTNNDGKISKVGYFNIENQAPQQLQGTQSPQNQKEPNNYGIDYIPGYDYDFRGIYLGANKEGKNEDEDEYEDYNSPSYYDNDSNEMKMKNENLQEMRMKNGHKSECPECSAKEKDVPLEVYVYDFINEVENDDAGDDDDYNEHNEDEDEDEDDDEGLENIQDILDAYTQSNEELKNEDRIDYYDYENPILGSDKYNNVDADEYYDNDDIEENDNEDDNDGYDVPNEYGTNEEYDVDEDYAAEEEGDDEDYDDDDEDDYVYNGKFANNIEENEAEQKAQENYKSYEGHRKGKNNKYVSVGGYLGGAVRSIFEGITNPFVMPKAESSTPAYYTSEDIRLIQKKVDEERGQNEHNTCGKTIPGETRSYIFDIGKYRKLKLASTGRQFTKVRVERSEVEAAWVKIETRYSSKKLLNSVLVSEIETSDGQIEYKVSAPHKIHKHGCIYSEIVLYLPKGADSFPEFVVSFNHGHFYIDPKVGESIQFERFYLGFFSGDLDVPFMKTKVAHVDSIMGNISGTYEIEEDSRFETIRGSVKTHVARAKDSHIKVLAKTVVGDIHVMICGEYDGRFYVKSMFSHTNVTENGNGHISFDKKEHNYKMGTRHSKESSDSSTSVAVLKSIKGSCTLDFY</sequence>
<evidence type="ECO:0000313" key="4">
    <source>
        <dbReference type="Proteomes" id="UP000188320"/>
    </source>
</evidence>
<keyword evidence="4" id="KW-1185">Reference proteome</keyword>
<keyword evidence="2" id="KW-0812">Transmembrane</keyword>
<feature type="region of interest" description="Disordered" evidence="1">
    <location>
        <begin position="154"/>
        <end position="179"/>
    </location>
</feature>
<dbReference type="OrthoDB" id="5547695at2759"/>
<name>A0A1R1PE83_ZANCU</name>
<proteinExistence type="predicted"/>
<accession>A0A1R1PE83</accession>
<protein>
    <submittedName>
        <fullName evidence="3">Uncharacterized protein</fullName>
    </submittedName>
</protein>
<feature type="compositionally biased region" description="Acidic residues" evidence="1">
    <location>
        <begin position="293"/>
        <end position="314"/>
    </location>
</feature>
<feature type="transmembrane region" description="Helical" evidence="2">
    <location>
        <begin position="48"/>
        <end position="65"/>
    </location>
</feature>
<feature type="compositionally biased region" description="Acidic residues" evidence="1">
    <location>
        <begin position="323"/>
        <end position="348"/>
    </location>
</feature>
<feature type="region of interest" description="Disordered" evidence="1">
    <location>
        <begin position="224"/>
        <end position="250"/>
    </location>
</feature>
<dbReference type="Proteomes" id="UP000188320">
    <property type="component" value="Unassembled WGS sequence"/>
</dbReference>
<comment type="caution">
    <text evidence="3">The sequence shown here is derived from an EMBL/GenBank/DDBJ whole genome shotgun (WGS) entry which is preliminary data.</text>
</comment>